<evidence type="ECO:0000256" key="4">
    <source>
        <dbReference type="ARBA" id="ARBA00022448"/>
    </source>
</evidence>
<dbReference type="InterPro" id="IPR059000">
    <property type="entry name" value="ATPase_P-type_domA"/>
</dbReference>
<evidence type="ECO:0000256" key="17">
    <source>
        <dbReference type="ARBA" id="ARBA00023136"/>
    </source>
</evidence>
<evidence type="ECO:0000256" key="9">
    <source>
        <dbReference type="ARBA" id="ARBA00022723"/>
    </source>
</evidence>
<comment type="caution">
    <text evidence="22">The sequence shown here is derived from an EMBL/GenBank/DDBJ whole genome shotgun (WGS) entry which is preliminary data.</text>
</comment>
<dbReference type="Proteomes" id="UP000429595">
    <property type="component" value="Unassembled WGS sequence"/>
</dbReference>
<gene>
    <name evidence="22" type="ORF">F9802_04600</name>
</gene>
<dbReference type="SFLD" id="SFLDS00003">
    <property type="entry name" value="Haloacid_Dehalogenase"/>
    <property type="match status" value="1"/>
</dbReference>
<evidence type="ECO:0000256" key="11">
    <source>
        <dbReference type="ARBA" id="ARBA00022837"/>
    </source>
</evidence>
<keyword evidence="6" id="KW-0597">Phosphoprotein</keyword>
<dbReference type="SUPFAM" id="SSF81665">
    <property type="entry name" value="Calcium ATPase, transmembrane domain M"/>
    <property type="match status" value="1"/>
</dbReference>
<dbReference type="InterPro" id="IPR001757">
    <property type="entry name" value="P_typ_ATPase"/>
</dbReference>
<keyword evidence="15 20" id="KW-1133">Transmembrane helix</keyword>
<feature type="transmembrane region" description="Helical" evidence="20">
    <location>
        <begin position="56"/>
        <end position="74"/>
    </location>
</feature>
<keyword evidence="11" id="KW-0106">Calcium</keyword>
<dbReference type="InterPro" id="IPR023299">
    <property type="entry name" value="ATPase_P-typ_cyto_dom_N"/>
</dbReference>
<feature type="transmembrane region" description="Helical" evidence="20">
    <location>
        <begin position="833"/>
        <end position="852"/>
    </location>
</feature>
<dbReference type="PANTHER" id="PTHR43294:SF21">
    <property type="entry name" value="CATION TRANSPORTING ATPASE"/>
    <property type="match status" value="1"/>
</dbReference>
<dbReference type="InterPro" id="IPR044492">
    <property type="entry name" value="P_typ_ATPase_HD_dom"/>
</dbReference>
<dbReference type="NCBIfam" id="TIGR01494">
    <property type="entry name" value="ATPase_P-type"/>
    <property type="match status" value="2"/>
</dbReference>
<reference evidence="22 23" key="1">
    <citation type="submission" date="2019-10" db="EMBL/GenBank/DDBJ databases">
        <title>Bacillus aerolatum sp. nov., isolated from bioaerosol of sport playgrounds.</title>
        <authorList>
            <person name="Chen P."/>
            <person name="Zhang G."/>
        </authorList>
    </citation>
    <scope>NUCLEOTIDE SEQUENCE [LARGE SCALE GENOMIC DNA]</scope>
    <source>
        <strain evidence="22 23">CX253</strain>
    </source>
</reference>
<evidence type="ECO:0000256" key="7">
    <source>
        <dbReference type="ARBA" id="ARBA00022568"/>
    </source>
</evidence>
<dbReference type="FunFam" id="2.70.150.10:FF:000016">
    <property type="entry name" value="Calcium-transporting P-type ATPase putative"/>
    <property type="match status" value="1"/>
</dbReference>
<dbReference type="GO" id="GO:0030007">
    <property type="term" value="P:intracellular potassium ion homeostasis"/>
    <property type="evidence" value="ECO:0007669"/>
    <property type="project" value="TreeGrafter"/>
</dbReference>
<feature type="transmembrane region" description="Helical" evidence="20">
    <location>
        <begin position="868"/>
        <end position="888"/>
    </location>
</feature>
<dbReference type="Gene3D" id="3.40.1110.10">
    <property type="entry name" value="Calcium-transporting ATPase, cytoplasmic domain N"/>
    <property type="match status" value="1"/>
</dbReference>
<comment type="similarity">
    <text evidence="2">Belongs to the cation transport ATPase (P-type) (TC 3.A.3) family. Type IIA subfamily.</text>
</comment>
<dbReference type="SUPFAM" id="SSF56784">
    <property type="entry name" value="HAD-like"/>
    <property type="match status" value="1"/>
</dbReference>
<dbReference type="GO" id="GO:0036376">
    <property type="term" value="P:sodium ion export across plasma membrane"/>
    <property type="evidence" value="ECO:0007669"/>
    <property type="project" value="TreeGrafter"/>
</dbReference>
<dbReference type="EMBL" id="WEIO01000002">
    <property type="protein sequence ID" value="KAB7707997.1"/>
    <property type="molecule type" value="Genomic_DNA"/>
</dbReference>
<dbReference type="InterPro" id="IPR008250">
    <property type="entry name" value="ATPase_P-typ_transduc_dom_A_sf"/>
</dbReference>
<dbReference type="FunFam" id="3.40.50.1000:FF:000028">
    <property type="entry name" value="Calcium-transporting P-type ATPase, putative"/>
    <property type="match status" value="1"/>
</dbReference>
<dbReference type="Pfam" id="PF00689">
    <property type="entry name" value="Cation_ATPase_C"/>
    <property type="match status" value="1"/>
</dbReference>
<dbReference type="GO" id="GO:0005391">
    <property type="term" value="F:P-type sodium:potassium-exchanging transporter activity"/>
    <property type="evidence" value="ECO:0007669"/>
    <property type="project" value="TreeGrafter"/>
</dbReference>
<dbReference type="PRINTS" id="PR00121">
    <property type="entry name" value="NAKATPASE"/>
</dbReference>
<feature type="compositionally biased region" description="Polar residues" evidence="19">
    <location>
        <begin position="14"/>
        <end position="23"/>
    </location>
</feature>
<keyword evidence="17 20" id="KW-0472">Membrane</keyword>
<feature type="transmembrane region" description="Helical" evidence="20">
    <location>
        <begin position="268"/>
        <end position="296"/>
    </location>
</feature>
<organism evidence="22 23">
    <name type="scientific">Bacillus aerolatus</name>
    <dbReference type="NCBI Taxonomy" id="2653354"/>
    <lineage>
        <taxon>Bacteria</taxon>
        <taxon>Bacillati</taxon>
        <taxon>Bacillota</taxon>
        <taxon>Bacilli</taxon>
        <taxon>Bacillales</taxon>
        <taxon>Bacillaceae</taxon>
        <taxon>Bacillus</taxon>
    </lineage>
</organism>
<evidence type="ECO:0000256" key="5">
    <source>
        <dbReference type="ARBA" id="ARBA00022475"/>
    </source>
</evidence>
<dbReference type="GO" id="GO:0006883">
    <property type="term" value="P:intracellular sodium ion homeostasis"/>
    <property type="evidence" value="ECO:0007669"/>
    <property type="project" value="TreeGrafter"/>
</dbReference>
<keyword evidence="12" id="KW-0067">ATP-binding</keyword>
<dbReference type="SUPFAM" id="SSF81653">
    <property type="entry name" value="Calcium ATPase, transduction domain A"/>
    <property type="match status" value="1"/>
</dbReference>
<dbReference type="Pfam" id="PF00690">
    <property type="entry name" value="Cation_ATPase_N"/>
    <property type="match status" value="1"/>
</dbReference>
<evidence type="ECO:0000256" key="20">
    <source>
        <dbReference type="SAM" id="Phobius"/>
    </source>
</evidence>
<dbReference type="RefSeq" id="WP_152149984.1">
    <property type="nucleotide sequence ID" value="NZ_WEIO01000002.1"/>
</dbReference>
<evidence type="ECO:0000256" key="6">
    <source>
        <dbReference type="ARBA" id="ARBA00022553"/>
    </source>
</evidence>
<evidence type="ECO:0000256" key="13">
    <source>
        <dbReference type="ARBA" id="ARBA00022842"/>
    </source>
</evidence>
<feature type="domain" description="Cation-transporting P-type ATPase N-terminal" evidence="21">
    <location>
        <begin position="2"/>
        <end position="76"/>
    </location>
</feature>
<dbReference type="Gene3D" id="1.20.1110.10">
    <property type="entry name" value="Calcium-transporting ATPase, transmembrane domain"/>
    <property type="match status" value="1"/>
</dbReference>
<feature type="region of interest" description="Disordered" evidence="19">
    <location>
        <begin position="1"/>
        <end position="39"/>
    </location>
</feature>
<proteinExistence type="inferred from homology"/>
<evidence type="ECO:0000256" key="15">
    <source>
        <dbReference type="ARBA" id="ARBA00022989"/>
    </source>
</evidence>
<dbReference type="GO" id="GO:0005524">
    <property type="term" value="F:ATP binding"/>
    <property type="evidence" value="ECO:0007669"/>
    <property type="project" value="UniProtKB-KW"/>
</dbReference>
<feature type="transmembrane region" description="Helical" evidence="20">
    <location>
        <begin position="724"/>
        <end position="744"/>
    </location>
</feature>
<dbReference type="SFLD" id="SFLDF00027">
    <property type="entry name" value="p-type_atpase"/>
    <property type="match status" value="1"/>
</dbReference>
<keyword evidence="7" id="KW-0109">Calcium transport</keyword>
<dbReference type="Gene3D" id="3.40.50.1000">
    <property type="entry name" value="HAD superfamily/HAD-like"/>
    <property type="match status" value="1"/>
</dbReference>
<comment type="subcellular location">
    <subcellularLocation>
        <location evidence="1">Cell membrane</location>
        <topology evidence="1">Multi-pass membrane protein</topology>
    </subcellularLocation>
</comment>
<dbReference type="InterPro" id="IPR004014">
    <property type="entry name" value="ATPase_P-typ_cation-transptr_N"/>
</dbReference>
<keyword evidence="4" id="KW-0813">Transport</keyword>
<comment type="catalytic activity">
    <reaction evidence="18">
        <text>Ca(2+)(in) + ATP + H2O = Ca(2+)(out) + ADP + phosphate + H(+)</text>
        <dbReference type="Rhea" id="RHEA:18105"/>
        <dbReference type="ChEBI" id="CHEBI:15377"/>
        <dbReference type="ChEBI" id="CHEBI:15378"/>
        <dbReference type="ChEBI" id="CHEBI:29108"/>
        <dbReference type="ChEBI" id="CHEBI:30616"/>
        <dbReference type="ChEBI" id="CHEBI:43474"/>
        <dbReference type="ChEBI" id="CHEBI:456216"/>
        <dbReference type="EC" id="7.2.2.10"/>
    </reaction>
</comment>
<feature type="transmembrane region" description="Helical" evidence="20">
    <location>
        <begin position="244"/>
        <end position="262"/>
    </location>
</feature>
<dbReference type="FunFam" id="1.20.1110.10:FF:000065">
    <property type="entry name" value="Sarcoplasmic/endoplasmic reticulum calcium ATPase 1"/>
    <property type="match status" value="1"/>
</dbReference>
<evidence type="ECO:0000256" key="19">
    <source>
        <dbReference type="SAM" id="MobiDB-lite"/>
    </source>
</evidence>
<dbReference type="InterPro" id="IPR023298">
    <property type="entry name" value="ATPase_P-typ_TM_dom_sf"/>
</dbReference>
<protein>
    <recommendedName>
        <fullName evidence="3">P-type Ca(2+) transporter</fullName>
        <ecNumber evidence="3">7.2.2.10</ecNumber>
    </recommendedName>
</protein>
<feature type="transmembrane region" description="Helical" evidence="20">
    <location>
        <begin position="692"/>
        <end position="712"/>
    </location>
</feature>
<name>A0A6I1FHV4_9BACI</name>
<evidence type="ECO:0000256" key="18">
    <source>
        <dbReference type="ARBA" id="ARBA00048694"/>
    </source>
</evidence>
<feature type="transmembrane region" description="Helical" evidence="20">
    <location>
        <begin position="794"/>
        <end position="812"/>
    </location>
</feature>
<keyword evidence="14" id="KW-1278">Translocase</keyword>
<evidence type="ECO:0000256" key="12">
    <source>
        <dbReference type="ARBA" id="ARBA00022840"/>
    </source>
</evidence>
<dbReference type="InterPro" id="IPR006068">
    <property type="entry name" value="ATPase_P-typ_cation-transptr_C"/>
</dbReference>
<feature type="compositionally biased region" description="Basic and acidic residues" evidence="19">
    <location>
        <begin position="1"/>
        <end position="13"/>
    </location>
</feature>
<keyword evidence="16" id="KW-0406">Ion transport</keyword>
<sequence length="892" mass="97599">MNFHELKQEEVETRLQTSIQRGLTTEEAERRNREHGSNELTGEKLPSAWLVFIRQFKDFMVLVLIAATVISALMGEYIDSAAIFAIIIINGLLGFLQERKAEKSLQALKELSAPQSLVLRDGEWKKIQSAEIVAGDIVKFSAGDRIGADVRLLETINLEIEESAMTGESVPVEKHAAPLREETPALADMKNMAFMGTLATRGNGTGVVTAIGMKTAMGNIASMLQDAQRAETPLQRRLEQLGKILIAAALFLTMLVVVIGLAQGHELYTMLLTGVSLAVAAIPEGLPAIVTVALSLGVQRMIKQKAIVRQLAAVETLGCTTVICSDKTGTMTQNQMTVTDVWSSGKHWRISGKGYEPKGKFFEDTEEISPASEKSLYQLLTFGLLCNHAELKRKENEFVIQGDPTEGALLTAALKAGLSREQLLETFTIEQEFPFDSKRKMMTIVVKDAHGQRFAVTKGAPDVLLNKSDYILWNEKKQLFSNPYRKQTEDILQVLAGRALRVIAVAYKPLQNTSKVADAAEVEAGLTFIGMEGMIDPPRSEVKQAIAECRQAGIRTIMITGDHKETAAAIAGDLGLSGKKSDILDGQMLSQMTEKDLEEAAEHTAVYARVSPEDKLKIVKALQKNGHIVAMTGDGVNDAPAIKAADIGIAMGITGTDVAKEASSLILANDHFATIKAAVEEGRNIYENIRKFIRYLLASNVGEILVMLFAMVLGMPLPLVPIQILWVNLVTDGLPALALGLDKAEEDVMKRPPRHPKEGVFARGLAWKIVSRGFLIGTATLIAFIIAYQQHPENLVYAQTVAFATLVTAQLIHVFDCRSERSVLARNPFGNMYLIAAVVSSFLLMVAVIYIPELQTIFHTVPLAKREWLLVFGIGAIPTFLLAGSFFARKRR</sequence>
<dbReference type="GO" id="GO:0046872">
    <property type="term" value="F:metal ion binding"/>
    <property type="evidence" value="ECO:0007669"/>
    <property type="project" value="UniProtKB-KW"/>
</dbReference>
<keyword evidence="8 20" id="KW-0812">Transmembrane</keyword>
<keyword evidence="23" id="KW-1185">Reference proteome</keyword>
<feature type="transmembrane region" description="Helical" evidence="20">
    <location>
        <begin position="765"/>
        <end position="788"/>
    </location>
</feature>
<keyword evidence="13" id="KW-0460">Magnesium</keyword>
<dbReference type="GO" id="GO:0016887">
    <property type="term" value="F:ATP hydrolysis activity"/>
    <property type="evidence" value="ECO:0007669"/>
    <property type="project" value="InterPro"/>
</dbReference>
<dbReference type="SFLD" id="SFLDG00002">
    <property type="entry name" value="C1.7:_P-type_atpase_like"/>
    <property type="match status" value="1"/>
</dbReference>
<keyword evidence="10" id="KW-0547">Nucleotide-binding</keyword>
<keyword evidence="9" id="KW-0479">Metal-binding</keyword>
<dbReference type="AlphaFoldDB" id="A0A6I1FHV4"/>
<evidence type="ECO:0000256" key="1">
    <source>
        <dbReference type="ARBA" id="ARBA00004651"/>
    </source>
</evidence>
<dbReference type="Pfam" id="PF00122">
    <property type="entry name" value="E1-E2_ATPase"/>
    <property type="match status" value="1"/>
</dbReference>
<evidence type="ECO:0000256" key="14">
    <source>
        <dbReference type="ARBA" id="ARBA00022967"/>
    </source>
</evidence>
<dbReference type="Gene3D" id="2.70.150.10">
    <property type="entry name" value="Calcium-transporting ATPase, cytoplasmic transduction domain A"/>
    <property type="match status" value="1"/>
</dbReference>
<evidence type="ECO:0000256" key="10">
    <source>
        <dbReference type="ARBA" id="ARBA00022741"/>
    </source>
</evidence>
<evidence type="ECO:0000313" key="23">
    <source>
        <dbReference type="Proteomes" id="UP000429595"/>
    </source>
</evidence>
<dbReference type="InterPro" id="IPR050510">
    <property type="entry name" value="Cation_transp_ATPase_P-type"/>
</dbReference>
<dbReference type="SUPFAM" id="SSF81660">
    <property type="entry name" value="Metal cation-transporting ATPase, ATP-binding domain N"/>
    <property type="match status" value="1"/>
</dbReference>
<dbReference type="InterPro" id="IPR018303">
    <property type="entry name" value="ATPase_P-typ_P_site"/>
</dbReference>
<evidence type="ECO:0000256" key="2">
    <source>
        <dbReference type="ARBA" id="ARBA00005675"/>
    </source>
</evidence>
<dbReference type="PANTHER" id="PTHR43294">
    <property type="entry name" value="SODIUM/POTASSIUM-TRANSPORTING ATPASE SUBUNIT ALPHA"/>
    <property type="match status" value="1"/>
</dbReference>
<dbReference type="Pfam" id="PF13246">
    <property type="entry name" value="Cation_ATPase"/>
    <property type="match status" value="1"/>
</dbReference>
<dbReference type="GO" id="GO:0005886">
    <property type="term" value="C:plasma membrane"/>
    <property type="evidence" value="ECO:0007669"/>
    <property type="project" value="UniProtKB-SubCell"/>
</dbReference>
<dbReference type="GO" id="GO:1902600">
    <property type="term" value="P:proton transmembrane transport"/>
    <property type="evidence" value="ECO:0007669"/>
    <property type="project" value="TreeGrafter"/>
</dbReference>
<evidence type="ECO:0000256" key="3">
    <source>
        <dbReference type="ARBA" id="ARBA00012790"/>
    </source>
</evidence>
<dbReference type="PRINTS" id="PR00119">
    <property type="entry name" value="CATATPASE"/>
</dbReference>
<dbReference type="InterPro" id="IPR036412">
    <property type="entry name" value="HAD-like_sf"/>
</dbReference>
<accession>A0A6I1FHV4</accession>
<evidence type="ECO:0000259" key="21">
    <source>
        <dbReference type="SMART" id="SM00831"/>
    </source>
</evidence>
<evidence type="ECO:0000256" key="8">
    <source>
        <dbReference type="ARBA" id="ARBA00022692"/>
    </source>
</evidence>
<dbReference type="GO" id="GO:1990573">
    <property type="term" value="P:potassium ion import across plasma membrane"/>
    <property type="evidence" value="ECO:0007669"/>
    <property type="project" value="TreeGrafter"/>
</dbReference>
<dbReference type="InterPro" id="IPR023214">
    <property type="entry name" value="HAD_sf"/>
</dbReference>
<dbReference type="SMART" id="SM00831">
    <property type="entry name" value="Cation_ATPase_N"/>
    <property type="match status" value="1"/>
</dbReference>
<dbReference type="PROSITE" id="PS00154">
    <property type="entry name" value="ATPASE_E1_E2"/>
    <property type="match status" value="1"/>
</dbReference>
<keyword evidence="5" id="KW-1003">Cell membrane</keyword>
<feature type="transmembrane region" description="Helical" evidence="20">
    <location>
        <begin position="80"/>
        <end position="96"/>
    </location>
</feature>
<dbReference type="GO" id="GO:0005388">
    <property type="term" value="F:P-type calcium transporter activity"/>
    <property type="evidence" value="ECO:0007669"/>
    <property type="project" value="UniProtKB-EC"/>
</dbReference>
<dbReference type="CDD" id="cd02089">
    <property type="entry name" value="P-type_ATPase_Ca_prok"/>
    <property type="match status" value="1"/>
</dbReference>
<evidence type="ECO:0000256" key="16">
    <source>
        <dbReference type="ARBA" id="ARBA00023065"/>
    </source>
</evidence>
<evidence type="ECO:0000313" key="22">
    <source>
        <dbReference type="EMBL" id="KAB7707997.1"/>
    </source>
</evidence>
<feature type="compositionally biased region" description="Basic and acidic residues" evidence="19">
    <location>
        <begin position="27"/>
        <end position="37"/>
    </location>
</feature>
<dbReference type="EC" id="7.2.2.10" evidence="3"/>